<evidence type="ECO:0000313" key="1">
    <source>
        <dbReference type="EMBL" id="MBX45796.1"/>
    </source>
</evidence>
<proteinExistence type="predicted"/>
<sequence length="41" mass="4938">MAKTFRGFHHTEPQYYWFPKIIITAHPLCILCEWKENVNSS</sequence>
<organism evidence="1">
    <name type="scientific">Rhizophora mucronata</name>
    <name type="common">Asiatic mangrove</name>
    <dbReference type="NCBI Taxonomy" id="61149"/>
    <lineage>
        <taxon>Eukaryota</taxon>
        <taxon>Viridiplantae</taxon>
        <taxon>Streptophyta</taxon>
        <taxon>Embryophyta</taxon>
        <taxon>Tracheophyta</taxon>
        <taxon>Spermatophyta</taxon>
        <taxon>Magnoliopsida</taxon>
        <taxon>eudicotyledons</taxon>
        <taxon>Gunneridae</taxon>
        <taxon>Pentapetalae</taxon>
        <taxon>rosids</taxon>
        <taxon>fabids</taxon>
        <taxon>Malpighiales</taxon>
        <taxon>Rhizophoraceae</taxon>
        <taxon>Rhizophora</taxon>
    </lineage>
</organism>
<reference evidence="1" key="1">
    <citation type="submission" date="2018-02" db="EMBL/GenBank/DDBJ databases">
        <title>Rhizophora mucronata_Transcriptome.</title>
        <authorList>
            <person name="Meera S.P."/>
            <person name="Sreeshan A."/>
            <person name="Augustine A."/>
        </authorList>
    </citation>
    <scope>NUCLEOTIDE SEQUENCE</scope>
    <source>
        <tissue evidence="1">Leaf</tissue>
    </source>
</reference>
<accession>A0A2P2NTG6</accession>
<name>A0A2P2NTG6_RHIMU</name>
<dbReference type="AlphaFoldDB" id="A0A2P2NTG6"/>
<protein>
    <submittedName>
        <fullName evidence="1">Uncharacterized protein</fullName>
    </submittedName>
</protein>
<dbReference type="EMBL" id="GGEC01065312">
    <property type="protein sequence ID" value="MBX45796.1"/>
    <property type="molecule type" value="Transcribed_RNA"/>
</dbReference>